<gene>
    <name evidence="1" type="ORF">KZO38_08170</name>
</gene>
<comment type="caution">
    <text evidence="1">The sequence shown here is derived from an EMBL/GenBank/DDBJ whole genome shotgun (WGS) entry which is preliminary data.</text>
</comment>
<accession>A0ABS6YDU0</accession>
<organism evidence="1 2">
    <name type="scientific">Hoylesella nanceiensis</name>
    <dbReference type="NCBI Taxonomy" id="425941"/>
    <lineage>
        <taxon>Bacteria</taxon>
        <taxon>Pseudomonadati</taxon>
        <taxon>Bacteroidota</taxon>
        <taxon>Bacteroidia</taxon>
        <taxon>Bacteroidales</taxon>
        <taxon>Prevotellaceae</taxon>
        <taxon>Hoylesella</taxon>
    </lineage>
</organism>
<evidence type="ECO:0000313" key="2">
    <source>
        <dbReference type="Proteomes" id="UP000788426"/>
    </source>
</evidence>
<sequence>MDIKHITLFFDGDVIRKKITHAEFESQHFLYLEEDVYVETAENRTIVIPKTSKGKPKKLNYTATTMFTRIGMYFMYNDGYIVIANSTTQKTFYWTTVEGKENKKLFDKWFETWKKESTEEDLRELETFKNEKRKKQKYKEGDIFAFKIGRRNYGFGKIIIDVTKRRKSEEFHKNKNYGLAHLMGPALIVKVYHKLSDTKDIDIEELKHCSSFPGQAVMDNHIYYNENPIIGNLPVSNADMNDANLSVSKSISYDDWNIAYLQYGLIYKEIPLEEYIKHEEEHWHTYRNEGIGFGLFIGGLEECIKEKSNKKFFERYTNDLRAPQHAKDREIIFKLFGLDANLDYQGNLELSKQ</sequence>
<reference evidence="1 2" key="1">
    <citation type="submission" date="2021-07" db="EMBL/GenBank/DDBJ databases">
        <title>Genomic diversity and antimicrobial resistance of Prevotella spp. isolated from chronic lung disease airways.</title>
        <authorList>
            <person name="Webb K.A."/>
            <person name="Olagoke O.S."/>
            <person name="Baird T."/>
            <person name="Neill J."/>
            <person name="Pham A."/>
            <person name="Wells T.J."/>
            <person name="Ramsay K.A."/>
            <person name="Bell S.C."/>
            <person name="Sarovich D.S."/>
            <person name="Price E.P."/>
        </authorList>
    </citation>
    <scope>NUCLEOTIDE SEQUENCE [LARGE SCALE GENOMIC DNA]</scope>
    <source>
        <strain evidence="1 2">SCHI0011.S.12</strain>
    </source>
</reference>
<proteinExistence type="predicted"/>
<dbReference type="Proteomes" id="UP000788426">
    <property type="component" value="Unassembled WGS sequence"/>
</dbReference>
<protein>
    <submittedName>
        <fullName evidence="1">Immunity 26/phosphotriesterase HocA family protein</fullName>
    </submittedName>
</protein>
<dbReference type="InterPro" id="IPR029278">
    <property type="entry name" value="Imm26"/>
</dbReference>
<dbReference type="EMBL" id="JAHXCT010000006">
    <property type="protein sequence ID" value="MBW4769731.1"/>
    <property type="molecule type" value="Genomic_DNA"/>
</dbReference>
<evidence type="ECO:0000313" key="1">
    <source>
        <dbReference type="EMBL" id="MBW4769731.1"/>
    </source>
</evidence>
<keyword evidence="2" id="KW-1185">Reference proteome</keyword>
<dbReference type="Pfam" id="PF15428">
    <property type="entry name" value="Imm26"/>
    <property type="match status" value="1"/>
</dbReference>
<name>A0ABS6YDU0_9BACT</name>